<feature type="transmembrane region" description="Helical" evidence="1">
    <location>
        <begin position="182"/>
        <end position="203"/>
    </location>
</feature>
<dbReference type="EMBL" id="JBHSCF010000034">
    <property type="protein sequence ID" value="MFC4188899.1"/>
    <property type="molecule type" value="Genomic_DNA"/>
</dbReference>
<keyword evidence="1" id="KW-0472">Membrane</keyword>
<dbReference type="Proteomes" id="UP001595871">
    <property type="component" value="Unassembled WGS sequence"/>
</dbReference>
<organism evidence="3 4">
    <name type="scientific">Streptomyces flavovirens</name>
    <dbReference type="NCBI Taxonomy" id="52258"/>
    <lineage>
        <taxon>Bacteria</taxon>
        <taxon>Bacillati</taxon>
        <taxon>Actinomycetota</taxon>
        <taxon>Actinomycetes</taxon>
        <taxon>Kitasatosporales</taxon>
        <taxon>Streptomycetaceae</taxon>
        <taxon>Streptomyces</taxon>
    </lineage>
</organism>
<feature type="transmembrane region" description="Helical" evidence="1">
    <location>
        <begin position="74"/>
        <end position="97"/>
    </location>
</feature>
<reference evidence="4" key="1">
    <citation type="journal article" date="2019" name="Int. J. Syst. Evol. Microbiol.">
        <title>The Global Catalogue of Microorganisms (GCM) 10K type strain sequencing project: providing services to taxonomists for standard genome sequencing and annotation.</title>
        <authorList>
            <consortium name="The Broad Institute Genomics Platform"/>
            <consortium name="The Broad Institute Genome Sequencing Center for Infectious Disease"/>
            <person name="Wu L."/>
            <person name="Ma J."/>
        </authorList>
    </citation>
    <scope>NUCLEOTIDE SEQUENCE [LARGE SCALE GENOMIC DNA]</scope>
    <source>
        <strain evidence="4">CCM 3243</strain>
    </source>
</reference>
<evidence type="ECO:0000259" key="2">
    <source>
        <dbReference type="Pfam" id="PF23866"/>
    </source>
</evidence>
<evidence type="ECO:0000256" key="1">
    <source>
        <dbReference type="SAM" id="Phobius"/>
    </source>
</evidence>
<dbReference type="InterPro" id="IPR055648">
    <property type="entry name" value="DUF7224"/>
</dbReference>
<comment type="caution">
    <text evidence="3">The sequence shown here is derived from an EMBL/GenBank/DDBJ whole genome shotgun (WGS) entry which is preliminary data.</text>
</comment>
<feature type="transmembrane region" description="Helical" evidence="1">
    <location>
        <begin position="26"/>
        <end position="47"/>
    </location>
</feature>
<accession>A0ABV8NAB4</accession>
<evidence type="ECO:0000313" key="3">
    <source>
        <dbReference type="EMBL" id="MFC4188899.1"/>
    </source>
</evidence>
<sequence>MVILLAGLLFFSSGNKDAVIPYWESITAQSTLILAVISAVCGAGAAWETARLRESDISTWAPSRTDLRIIGERLVPVAIVGLLAIFSSLAIFSPGAILDVPGWPNLGVLSAAYAVVLAHISIGYLIGRKLSRLLGPALMLIGGYFWGFWPAALADPSWLRHLNGQGVGDCCRLDQVPSTRSLGATVAFSSGLIVAGLIAITLRHHARRRLVLASFVSLAGLAGAVVLAVPLGFTGDQARDRSLLWCTGSRPQVCLWPEQRARADDFVHWSHEASRELRIVGVEPAESIEFAMVAPDRDSVLAAAATSGISFDPPSCAQEPYAEYPGDEAALVIYPWLALVAGAQPRSLTWPEEAVQLAQKVREMPPASQKQWFDRNMRSVRDCSVEPELSPAAYASSKRGAS</sequence>
<evidence type="ECO:0000313" key="4">
    <source>
        <dbReference type="Proteomes" id="UP001595871"/>
    </source>
</evidence>
<feature type="domain" description="DUF7224" evidence="2">
    <location>
        <begin position="253"/>
        <end position="383"/>
    </location>
</feature>
<name>A0ABV8NAB4_9ACTN</name>
<dbReference type="RefSeq" id="WP_234459609.1">
    <property type="nucleotide sequence ID" value="NZ_BAAAYA010000005.1"/>
</dbReference>
<dbReference type="Pfam" id="PF23866">
    <property type="entry name" value="DUF7224"/>
    <property type="match status" value="1"/>
</dbReference>
<proteinExistence type="predicted"/>
<feature type="transmembrane region" description="Helical" evidence="1">
    <location>
        <begin position="103"/>
        <end position="126"/>
    </location>
</feature>
<feature type="transmembrane region" description="Helical" evidence="1">
    <location>
        <begin position="210"/>
        <end position="233"/>
    </location>
</feature>
<gene>
    <name evidence="3" type="ORF">ACFO3R_21310</name>
</gene>
<keyword evidence="4" id="KW-1185">Reference proteome</keyword>
<protein>
    <recommendedName>
        <fullName evidence="2">DUF7224 domain-containing protein</fullName>
    </recommendedName>
</protein>
<keyword evidence="1" id="KW-1133">Transmembrane helix</keyword>
<feature type="transmembrane region" description="Helical" evidence="1">
    <location>
        <begin position="133"/>
        <end position="152"/>
    </location>
</feature>
<keyword evidence="1" id="KW-0812">Transmembrane</keyword>